<accession>K0TB10</accession>
<organism evidence="2 3">
    <name type="scientific">Thalassiosira oceanica</name>
    <name type="common">Marine diatom</name>
    <dbReference type="NCBI Taxonomy" id="159749"/>
    <lineage>
        <taxon>Eukaryota</taxon>
        <taxon>Sar</taxon>
        <taxon>Stramenopiles</taxon>
        <taxon>Ochrophyta</taxon>
        <taxon>Bacillariophyta</taxon>
        <taxon>Coscinodiscophyceae</taxon>
        <taxon>Thalassiosirophycidae</taxon>
        <taxon>Thalassiosirales</taxon>
        <taxon>Thalassiosiraceae</taxon>
        <taxon>Thalassiosira</taxon>
    </lineage>
</organism>
<dbReference type="EMBL" id="AGNL01008287">
    <property type="protein sequence ID" value="EJK70626.1"/>
    <property type="molecule type" value="Genomic_DNA"/>
</dbReference>
<keyword evidence="3" id="KW-1185">Reference proteome</keyword>
<evidence type="ECO:0000313" key="3">
    <source>
        <dbReference type="Proteomes" id="UP000266841"/>
    </source>
</evidence>
<dbReference type="Proteomes" id="UP000266841">
    <property type="component" value="Unassembled WGS sequence"/>
</dbReference>
<evidence type="ECO:0000256" key="1">
    <source>
        <dbReference type="SAM" id="MobiDB-lite"/>
    </source>
</evidence>
<reference evidence="2 3" key="1">
    <citation type="journal article" date="2012" name="Genome Biol.">
        <title>Genome and low-iron response of an oceanic diatom adapted to chronic iron limitation.</title>
        <authorList>
            <person name="Lommer M."/>
            <person name="Specht M."/>
            <person name="Roy A.S."/>
            <person name="Kraemer L."/>
            <person name="Andreson R."/>
            <person name="Gutowska M.A."/>
            <person name="Wolf J."/>
            <person name="Bergner S.V."/>
            <person name="Schilhabel M.B."/>
            <person name="Klostermeier U.C."/>
            <person name="Beiko R.G."/>
            <person name="Rosenstiel P."/>
            <person name="Hippler M."/>
            <person name="Laroche J."/>
        </authorList>
    </citation>
    <scope>NUCLEOTIDE SEQUENCE [LARGE SCALE GENOMIC DNA]</scope>
    <source>
        <strain evidence="2 3">CCMP1005</strain>
    </source>
</reference>
<comment type="caution">
    <text evidence="2">The sequence shown here is derived from an EMBL/GenBank/DDBJ whole genome shotgun (WGS) entry which is preliminary data.</text>
</comment>
<proteinExistence type="predicted"/>
<dbReference type="AlphaFoldDB" id="K0TB10"/>
<gene>
    <name evidence="2" type="ORF">THAOC_08000</name>
</gene>
<protein>
    <submittedName>
        <fullName evidence="2">Uncharacterized protein</fullName>
    </submittedName>
</protein>
<sequence length="226" mass="24770">MARTVGPLPPRSGTAWTPRRRDDDDASDDKGARARLPPKRVARHAASHSCVWSTVLSRGRTVEVPGGAPHRLDELDLLRGGRGHELAGRRMTRMGHRLCGGGPTPLRPHFADPGRQVEWKGALFLLVDPYALGPAGLVLGDDVPCSNPRLWRGSTHLRTKAVAVRVAREEGIFAATATRRARGLNLLLIYEKHSSPCPFPFTVWNGLRMATQFLCTNLFICLLAPP</sequence>
<evidence type="ECO:0000313" key="2">
    <source>
        <dbReference type="EMBL" id="EJK70626.1"/>
    </source>
</evidence>
<feature type="region of interest" description="Disordered" evidence="1">
    <location>
        <begin position="1"/>
        <end position="42"/>
    </location>
</feature>
<feature type="compositionally biased region" description="Basic and acidic residues" evidence="1">
    <location>
        <begin position="19"/>
        <end position="32"/>
    </location>
</feature>
<name>K0TB10_THAOC</name>